<dbReference type="Proteomes" id="UP001320706">
    <property type="component" value="Unassembled WGS sequence"/>
</dbReference>
<proteinExistence type="predicted"/>
<reference evidence="1" key="1">
    <citation type="submission" date="2024-02" db="EMBL/GenBank/DDBJ databases">
        <title>Metagenome Assembled Genome of Zalaria obscura JY119.</title>
        <authorList>
            <person name="Vighnesh L."/>
            <person name="Jagadeeshwari U."/>
            <person name="Venkata Ramana C."/>
            <person name="Sasikala C."/>
        </authorList>
    </citation>
    <scope>NUCLEOTIDE SEQUENCE</scope>
    <source>
        <strain evidence="1">JY119</strain>
    </source>
</reference>
<evidence type="ECO:0000313" key="1">
    <source>
        <dbReference type="EMBL" id="KAK8214848.1"/>
    </source>
</evidence>
<organism evidence="1 2">
    <name type="scientific">Zalaria obscura</name>
    <dbReference type="NCBI Taxonomy" id="2024903"/>
    <lineage>
        <taxon>Eukaryota</taxon>
        <taxon>Fungi</taxon>
        <taxon>Dikarya</taxon>
        <taxon>Ascomycota</taxon>
        <taxon>Pezizomycotina</taxon>
        <taxon>Dothideomycetes</taxon>
        <taxon>Dothideomycetidae</taxon>
        <taxon>Dothideales</taxon>
        <taxon>Zalariaceae</taxon>
        <taxon>Zalaria</taxon>
    </lineage>
</organism>
<gene>
    <name evidence="1" type="primary">CDC24</name>
    <name evidence="1" type="ORF">M8818_002431</name>
</gene>
<accession>A0ACC3SJS5</accession>
<sequence length="741" mass="81893">MPEDNQDWGELFVLYADAFTLYEPYISNQKMCEETVVREFDHLAQAGGSIEMVQMVESPRTLYSFLMKPFQRLTKYPMLLNELYKHGDFDEQRKANLLRGRECAESILNKTNAAIDREDKLEAVHELKNRVEDWKGHRVEGFGDLLLFGTFTVVKSDTVPSSKDMEREYHVYFFESILLCCKDINPNKPKNKMSTKPLVDKKGKPKLQLKGRIFMQNVTDVLKASKAGTYTCQIFWKGDPGIENFVIRFTTEEMMQKWYNQLLEQKKQWTDTVQRSSTGSRPSGPSSTEFTYLQQQTAGLENPYREDDEDDEADTVVSPAFNSLPGSYPISTTPGEFGGSSRNASSSSLRSRSTTGESAPPPTGRMPPPRLPNGSLNQPALSLRTQHLQSSFAQSPADRAMMDSYFSPTAESPISSSRTSSSSGMYPFPRQALPPNGYYEEGHGRYTAPVMSRTASRDPSGGSGYPSSARGIVPRPSYPTPSGQTLHSAQQIPTSRNRSASSPHINGMQRQMMAGPAPPMPDLPSQYPPPLHPSTSFVHPNRSQSNSPNLSMAPRPAQSPGAQRERSHTRPRQDSPHYGYDGTAVGPGPRYDPRGPPPTSGRMTPVPGGSFPRDAAISPPLPSSTPLPAPDAGVPQPTQLKVKVHATAAGQVLTLVVPLNITYQSLKDRIDAKLQRSTNCSLSANGTKEQVKLKYLDEDDYVSIQSDEDVQMAFESWREQRGADVGAGGVQGMGEIELFCQ</sequence>
<evidence type="ECO:0000313" key="2">
    <source>
        <dbReference type="Proteomes" id="UP001320706"/>
    </source>
</evidence>
<keyword evidence="2" id="KW-1185">Reference proteome</keyword>
<dbReference type="EMBL" id="JAMKPW020000010">
    <property type="protein sequence ID" value="KAK8214848.1"/>
    <property type="molecule type" value="Genomic_DNA"/>
</dbReference>
<comment type="caution">
    <text evidence="1">The sequence shown here is derived from an EMBL/GenBank/DDBJ whole genome shotgun (WGS) entry which is preliminary data.</text>
</comment>
<name>A0ACC3SJS5_9PEZI</name>
<protein>
    <submittedName>
        <fullName evidence="1">Guanine nucleotide exchange factor for Cdc42p</fullName>
    </submittedName>
</protein>